<dbReference type="Gene3D" id="3.40.50.2000">
    <property type="entry name" value="Glycogen Phosphorylase B"/>
    <property type="match status" value="1"/>
</dbReference>
<accession>A0ABS5SC44</accession>
<proteinExistence type="predicted"/>
<name>A0ABS5SC44_9BACT</name>
<comment type="caution">
    <text evidence="1">The sequence shown here is derived from an EMBL/GenBank/DDBJ whole genome shotgun (WGS) entry which is preliminary data.</text>
</comment>
<keyword evidence="2" id="KW-1185">Reference proteome</keyword>
<dbReference type="EMBL" id="JAHCVK010000002">
    <property type="protein sequence ID" value="MBT0652931.1"/>
    <property type="molecule type" value="Genomic_DNA"/>
</dbReference>
<evidence type="ECO:0000313" key="1">
    <source>
        <dbReference type="EMBL" id="MBT0652931.1"/>
    </source>
</evidence>
<organism evidence="1 2">
    <name type="scientific">Geomobilimonas luticola</name>
    <dbReference type="NCBI Taxonomy" id="1114878"/>
    <lineage>
        <taxon>Bacteria</taxon>
        <taxon>Pseudomonadati</taxon>
        <taxon>Thermodesulfobacteriota</taxon>
        <taxon>Desulfuromonadia</taxon>
        <taxon>Geobacterales</taxon>
        <taxon>Geobacteraceae</taxon>
        <taxon>Geomobilimonas</taxon>
    </lineage>
</organism>
<sequence>MDFESNAILKQNNVVFIKWFPYDKRNEAISNSIGARCLFIHSLKTRTHANAPLRYVLQSIKTFIHLWKEKANTVFVTNPPIFAVAAVALYCAACKGRYVIDSHGGVFNPKWKLAEPLHRYLVRMAQLNIVTNQSFENIYKEWGGKTYIINDLVFDIPKQNEVMLSEKFNIVVVCSFDPDEPVEEIIAAAGELPKVSFYVTGNYQRSTRDLTIGKPDNLFFTGFVPDQDYFDILHSCNAVMVLVTQGNTMQQGAYEAVSVKKPMILSDWAILKETYPEGAIFVDNSKDSIRDGVLDLVNNYKDYCAQMEILHERRKQIWQQRCEYLLKLVNDA</sequence>
<gene>
    <name evidence="1" type="ORF">KI810_07675</name>
</gene>
<protein>
    <submittedName>
        <fullName evidence="1">Glycosyltransferase</fullName>
        <ecNumber evidence="1">2.4.-.-</ecNumber>
    </submittedName>
</protein>
<evidence type="ECO:0000313" key="2">
    <source>
        <dbReference type="Proteomes" id="UP000756860"/>
    </source>
</evidence>
<keyword evidence="1" id="KW-0328">Glycosyltransferase</keyword>
<dbReference type="EC" id="2.4.-.-" evidence="1"/>
<dbReference type="GO" id="GO:0016757">
    <property type="term" value="F:glycosyltransferase activity"/>
    <property type="evidence" value="ECO:0007669"/>
    <property type="project" value="UniProtKB-KW"/>
</dbReference>
<reference evidence="1 2" key="1">
    <citation type="submission" date="2021-05" db="EMBL/GenBank/DDBJ databases">
        <title>The draft genome of Geobacter luticola JCM 17780.</title>
        <authorList>
            <person name="Xu Z."/>
            <person name="Masuda Y."/>
            <person name="Itoh H."/>
            <person name="Senoo K."/>
        </authorList>
    </citation>
    <scope>NUCLEOTIDE SEQUENCE [LARGE SCALE GENOMIC DNA]</scope>
    <source>
        <strain evidence="1 2">JCM 17780</strain>
    </source>
</reference>
<dbReference type="SUPFAM" id="SSF53756">
    <property type="entry name" value="UDP-Glycosyltransferase/glycogen phosphorylase"/>
    <property type="match status" value="1"/>
</dbReference>
<dbReference type="RefSeq" id="WP_214174921.1">
    <property type="nucleotide sequence ID" value="NZ_JAHCVK010000002.1"/>
</dbReference>
<dbReference type="Pfam" id="PF13692">
    <property type="entry name" value="Glyco_trans_1_4"/>
    <property type="match status" value="1"/>
</dbReference>
<keyword evidence="1" id="KW-0808">Transferase</keyword>
<dbReference type="Proteomes" id="UP000756860">
    <property type="component" value="Unassembled WGS sequence"/>
</dbReference>